<protein>
    <submittedName>
        <fullName evidence="1">Uncharacterized protein</fullName>
    </submittedName>
</protein>
<dbReference type="Proteomes" id="UP000241764">
    <property type="component" value="Unassembled WGS sequence"/>
</dbReference>
<dbReference type="RefSeq" id="WP_106664217.1">
    <property type="nucleotide sequence ID" value="NZ_PGGM01000004.1"/>
</dbReference>
<accession>A0A2P7BDY9</accession>
<dbReference type="AlphaFoldDB" id="A0A2P7BDY9"/>
<sequence>MAFEIINGLEMPDRTSSRESIYPFGVMQVGHAFKFSPEELKRVTAAVGAYRKKDKEKSFAIRKIDDETYGCWRIEPPAA</sequence>
<organism evidence="1 2">
    <name type="scientific">Phyllobacterium sophorae</name>
    <dbReference type="NCBI Taxonomy" id="1520277"/>
    <lineage>
        <taxon>Bacteria</taxon>
        <taxon>Pseudomonadati</taxon>
        <taxon>Pseudomonadota</taxon>
        <taxon>Alphaproteobacteria</taxon>
        <taxon>Hyphomicrobiales</taxon>
        <taxon>Phyllobacteriaceae</taxon>
        <taxon>Phyllobacterium</taxon>
    </lineage>
</organism>
<comment type="caution">
    <text evidence="1">The sequence shown here is derived from an EMBL/GenBank/DDBJ whole genome shotgun (WGS) entry which is preliminary data.</text>
</comment>
<dbReference type="OrthoDB" id="8503279at2"/>
<dbReference type="EMBL" id="PGGM01000004">
    <property type="protein sequence ID" value="PSH64672.1"/>
    <property type="molecule type" value="Genomic_DNA"/>
</dbReference>
<evidence type="ECO:0000313" key="2">
    <source>
        <dbReference type="Proteomes" id="UP000241764"/>
    </source>
</evidence>
<gene>
    <name evidence="1" type="ORF">CU103_12375</name>
</gene>
<keyword evidence="2" id="KW-1185">Reference proteome</keyword>
<evidence type="ECO:0000313" key="1">
    <source>
        <dbReference type="EMBL" id="PSH64672.1"/>
    </source>
</evidence>
<proteinExistence type="predicted"/>
<name>A0A2P7BDY9_9HYPH</name>
<reference evidence="2" key="1">
    <citation type="submission" date="2017-11" db="EMBL/GenBank/DDBJ databases">
        <authorList>
            <person name="Kuznetsova I."/>
            <person name="Sazanova A."/>
            <person name="Chirak E."/>
            <person name="Safronova V."/>
            <person name="Willems A."/>
        </authorList>
    </citation>
    <scope>NUCLEOTIDE SEQUENCE [LARGE SCALE GENOMIC DNA]</scope>
    <source>
        <strain evidence="2">CCBAU 03422</strain>
    </source>
</reference>